<evidence type="ECO:0000256" key="11">
    <source>
        <dbReference type="SAM" id="SignalP"/>
    </source>
</evidence>
<dbReference type="Gene3D" id="2.40.160.10">
    <property type="entry name" value="Porin"/>
    <property type="match status" value="1"/>
</dbReference>
<dbReference type="InterPro" id="IPR050298">
    <property type="entry name" value="Gram-neg_bact_OMP"/>
</dbReference>
<dbReference type="PRINTS" id="PR00184">
    <property type="entry name" value="NEISSPPORIN"/>
</dbReference>
<dbReference type="PRINTS" id="PR00182">
    <property type="entry name" value="ECOLNEIPORIN"/>
</dbReference>
<evidence type="ECO:0000256" key="8">
    <source>
        <dbReference type="ARBA" id="ARBA00023114"/>
    </source>
</evidence>
<evidence type="ECO:0000259" key="12">
    <source>
        <dbReference type="Pfam" id="PF13609"/>
    </source>
</evidence>
<evidence type="ECO:0000313" key="13">
    <source>
        <dbReference type="EMBL" id="SAL66575.1"/>
    </source>
</evidence>
<evidence type="ECO:0000256" key="4">
    <source>
        <dbReference type="ARBA" id="ARBA00022452"/>
    </source>
</evidence>
<dbReference type="AlphaFoldDB" id="A0A158JD05"/>
<proteinExistence type="predicted"/>
<evidence type="ECO:0000313" key="14">
    <source>
        <dbReference type="Proteomes" id="UP000054683"/>
    </source>
</evidence>
<dbReference type="OrthoDB" id="5289162at2"/>
<dbReference type="PANTHER" id="PTHR34501">
    <property type="entry name" value="PROTEIN YDDL-RELATED"/>
    <property type="match status" value="1"/>
</dbReference>
<keyword evidence="4" id="KW-1134">Transmembrane beta strand</keyword>
<evidence type="ECO:0000256" key="10">
    <source>
        <dbReference type="ARBA" id="ARBA00023237"/>
    </source>
</evidence>
<evidence type="ECO:0000256" key="1">
    <source>
        <dbReference type="ARBA" id="ARBA00004571"/>
    </source>
</evidence>
<dbReference type="InterPro" id="IPR002299">
    <property type="entry name" value="Porin_Neis"/>
</dbReference>
<sequence>MKLKQFALPCLMSLFSSGSYAQSSTTLYGIIDNGLTYISNQKGHANYVVDTGIMQGDRFGFRGVEDLGGGLSTIFQLENGFNVNTGAMGSGAIFGRQAFIGFEDASWGRLTIGRQYDPMSELVGYQTLGPYVGLYNTIPVDADRTAGESVSNAAKYYSPVFYGFKFGAMFAFSNQAGHFGGGIGAPRMTNFGLRYDHRNLTVAAGYMNINGTGGSVAETAFGANSQKNLEFSIKYDIGAASLLSSIRHAKFAGEANGATSTATAYEAGALYHLSPALLSAFGYTHAVYTQGRWGIWAGILDYALSKRTDVYVSGTYEKSYSGNTPAALVGAAGIIGTPGSYDEAGASSNDKQLALRIGIRTKF</sequence>
<keyword evidence="5" id="KW-0812">Transmembrane</keyword>
<keyword evidence="9" id="KW-0472">Membrane</keyword>
<evidence type="ECO:0000256" key="3">
    <source>
        <dbReference type="ARBA" id="ARBA00022448"/>
    </source>
</evidence>
<evidence type="ECO:0000256" key="9">
    <source>
        <dbReference type="ARBA" id="ARBA00023136"/>
    </source>
</evidence>
<dbReference type="InterPro" id="IPR033900">
    <property type="entry name" value="Gram_neg_porin_domain"/>
</dbReference>
<dbReference type="Pfam" id="PF13609">
    <property type="entry name" value="Porin_4"/>
    <property type="match status" value="1"/>
</dbReference>
<comment type="subcellular location">
    <subcellularLocation>
        <location evidence="1">Cell outer membrane</location>
        <topology evidence="1">Multi-pass membrane protein</topology>
    </subcellularLocation>
</comment>
<dbReference type="EMBL" id="FCOK02000079">
    <property type="protein sequence ID" value="SAL66575.1"/>
    <property type="molecule type" value="Genomic_DNA"/>
</dbReference>
<dbReference type="InterPro" id="IPR023614">
    <property type="entry name" value="Porin_dom_sf"/>
</dbReference>
<keyword evidence="3" id="KW-0813">Transport</keyword>
<gene>
    <name evidence="13" type="ORF">AWB69_07536</name>
</gene>
<dbReference type="GO" id="GO:0034220">
    <property type="term" value="P:monoatomic ion transmembrane transport"/>
    <property type="evidence" value="ECO:0007669"/>
    <property type="project" value="InterPro"/>
</dbReference>
<protein>
    <submittedName>
        <fullName evidence="13">Outer membrane protein (Porin)</fullName>
    </submittedName>
</protein>
<reference evidence="13 14" key="1">
    <citation type="submission" date="2016-01" db="EMBL/GenBank/DDBJ databases">
        <authorList>
            <person name="Oliw E.H."/>
        </authorList>
    </citation>
    <scope>NUCLEOTIDE SEQUENCE [LARGE SCALE GENOMIC DNA]</scope>
    <source>
        <strain evidence="13">LMG 27134</strain>
    </source>
</reference>
<feature type="chain" id="PRO_5008502063" evidence="11">
    <location>
        <begin position="22"/>
        <end position="363"/>
    </location>
</feature>
<keyword evidence="8" id="KW-0626">Porin</keyword>
<accession>A0A158JD05</accession>
<keyword evidence="7" id="KW-0406">Ion transport</keyword>
<dbReference type="GO" id="GO:0009279">
    <property type="term" value="C:cell outer membrane"/>
    <property type="evidence" value="ECO:0007669"/>
    <property type="project" value="UniProtKB-SubCell"/>
</dbReference>
<dbReference type="GO" id="GO:0046930">
    <property type="term" value="C:pore complex"/>
    <property type="evidence" value="ECO:0007669"/>
    <property type="project" value="UniProtKB-KW"/>
</dbReference>
<evidence type="ECO:0000256" key="2">
    <source>
        <dbReference type="ARBA" id="ARBA00011233"/>
    </source>
</evidence>
<feature type="domain" description="Porin" evidence="12">
    <location>
        <begin position="12"/>
        <end position="318"/>
    </location>
</feature>
<dbReference type="RefSeq" id="WP_062091689.1">
    <property type="nucleotide sequence ID" value="NZ_FCOK02000079.1"/>
</dbReference>
<name>A0A158JD05_9BURK</name>
<feature type="signal peptide" evidence="11">
    <location>
        <begin position="1"/>
        <end position="21"/>
    </location>
</feature>
<organism evidence="13 14">
    <name type="scientific">Caballeronia udeis</name>
    <dbReference type="NCBI Taxonomy" id="1232866"/>
    <lineage>
        <taxon>Bacteria</taxon>
        <taxon>Pseudomonadati</taxon>
        <taxon>Pseudomonadota</taxon>
        <taxon>Betaproteobacteria</taxon>
        <taxon>Burkholderiales</taxon>
        <taxon>Burkholderiaceae</taxon>
        <taxon>Caballeronia</taxon>
    </lineage>
</organism>
<evidence type="ECO:0000256" key="7">
    <source>
        <dbReference type="ARBA" id="ARBA00023065"/>
    </source>
</evidence>
<evidence type="ECO:0000256" key="6">
    <source>
        <dbReference type="ARBA" id="ARBA00022729"/>
    </source>
</evidence>
<dbReference type="Proteomes" id="UP000054683">
    <property type="component" value="Unassembled WGS sequence"/>
</dbReference>
<dbReference type="InterPro" id="IPR001702">
    <property type="entry name" value="Porin_Gram-ve"/>
</dbReference>
<dbReference type="SUPFAM" id="SSF56935">
    <property type="entry name" value="Porins"/>
    <property type="match status" value="1"/>
</dbReference>
<comment type="subunit">
    <text evidence="2">Homotrimer.</text>
</comment>
<dbReference type="GO" id="GO:0015288">
    <property type="term" value="F:porin activity"/>
    <property type="evidence" value="ECO:0007669"/>
    <property type="project" value="UniProtKB-KW"/>
</dbReference>
<keyword evidence="10" id="KW-0998">Cell outer membrane</keyword>
<keyword evidence="6 11" id="KW-0732">Signal</keyword>
<dbReference type="PANTHER" id="PTHR34501:SF9">
    <property type="entry name" value="MAJOR OUTER MEMBRANE PROTEIN P.IA"/>
    <property type="match status" value="1"/>
</dbReference>
<dbReference type="CDD" id="cd00342">
    <property type="entry name" value="gram_neg_porins"/>
    <property type="match status" value="1"/>
</dbReference>
<evidence type="ECO:0000256" key="5">
    <source>
        <dbReference type="ARBA" id="ARBA00022692"/>
    </source>
</evidence>